<evidence type="ECO:0000313" key="10">
    <source>
        <dbReference type="EnsemblProtists" id="PYU1_T007924"/>
    </source>
</evidence>
<dbReference type="Pfam" id="PF12341">
    <property type="entry name" value="Mcl1_mid"/>
    <property type="match status" value="1"/>
</dbReference>
<dbReference type="PROSITE" id="PS50294">
    <property type="entry name" value="WD_REPEATS_REGION"/>
    <property type="match status" value="1"/>
</dbReference>
<dbReference type="SUPFAM" id="SSF50978">
    <property type="entry name" value="WD40 repeat-like"/>
    <property type="match status" value="1"/>
</dbReference>
<sequence>METMKEITVNINGMGSMALFQSKQPLSDASPAGHDIVVTTGEDGVVYVTDLNREAALFESVICDGAIPSCTVTPEQTHVLVVQEEESAVYSYKMPSGSMADMDKLLFRSTVAIRQVVCSQKYIAIADEDSTVKVLLRSAMDQVITIEGHEHGIKSVAIDPTEKYICSSSEDGTVRVFELKPEAMIAEQQALFKVQYKDKMKDDEVVCRCAWQRGDKPELLAVPVNQGIIELFDRSTWKSAGQLMLPIGKSTSSDINIVAFSPNGHYVAAATLAKQVFIWSVATKEVIRSFTLDFAVLSVDWALSQNALVVFHLGGKLAFVKDAIPMGRTPPQVFGIAATTISSSSTDSKVSATTTTAAQPAKAKKLNVSQFIDDEAGEGGRGDDTGDETGDDDENETRVEAIKASFGFGQAAAMQLHDGNDTLDGDYGASSTQRGGAASRVAATGISSLKSFTEPFQSGSVNDGGTVCLLAWTPMGEIESIRGANRSENLVKVEFADKSRRGFKFSDNYLFSMAALDDHGAIFGVPRRVREEWEGDGDDSSDIISSFIFYRPFDSWASNSSWHLDLPDGEDAECVAAAKEFCAVATSLHCLRIYMTSGIEYALLRLPGRIVTMAARASLLAIVYHDLYGRLAYQLLRVRVDSSARRVQQLAMGILPLSPPPADVFASHKENEDARDDARQWSTLSWLGFDDRAILYAVDSIGCVQTLSSSIGWNWFPIGCVGNALNKKPDDRTRIFPLGIVNDALLYFPLEKGARAPRLRGKHRPVPLTFALRNAAFPKTVSAAAKKSKDKDVSNVMWQNVRVTGLEEADDVDTQHAIVHEHAEMDKALILMMKSACANDEPARVLDLAKCLHLEKSHQIAQKLAIHFGLRELQNHLYQLYHAKFEQQQRHEYTEQDDDSYTQSRRAPARSQPQPHEPLHSKAALLSRRATAAPSLPPPSSHDAVENDSADSAQEEQPSASSSSSFFAGSSKAAAPSSTVAPPIERSVAPVNPFLKKPAATTPTGGDSGGSDGAKKKASGLERLAKFSSPPPVKRRKAGWK</sequence>
<dbReference type="GO" id="GO:0003682">
    <property type="term" value="F:chromatin binding"/>
    <property type="evidence" value="ECO:0007669"/>
    <property type="project" value="TreeGrafter"/>
</dbReference>
<evidence type="ECO:0000256" key="5">
    <source>
        <dbReference type="PROSITE-ProRule" id="PRU00221"/>
    </source>
</evidence>
<name>K3WSI0_GLOUD</name>
<dbReference type="GO" id="GO:0006281">
    <property type="term" value="P:DNA repair"/>
    <property type="evidence" value="ECO:0007669"/>
    <property type="project" value="TreeGrafter"/>
</dbReference>
<accession>K3WSI0</accession>
<comment type="subcellular location">
    <subcellularLocation>
        <location evidence="1">Nucleus</location>
    </subcellularLocation>
</comment>
<keyword evidence="3" id="KW-0677">Repeat</keyword>
<protein>
    <recommendedName>
        <fullName evidence="12">Minichromosome loss protein Mcl1 middle region domain-containing protein</fullName>
    </recommendedName>
</protein>
<dbReference type="OMA" id="RYAHTNG"/>
<feature type="domain" description="WDHD1/CFT4 second beta-propeller" evidence="7">
    <location>
        <begin position="454"/>
        <end position="768"/>
    </location>
</feature>
<dbReference type="VEuPathDB" id="FungiDB:PYU1_G007908"/>
<dbReference type="eggNOG" id="KOG1274">
    <property type="taxonomic scope" value="Eukaryota"/>
</dbReference>
<keyword evidence="11" id="KW-1185">Reference proteome</keyword>
<feature type="domain" description="WDHD1/CFT4 helical bundle" evidence="8">
    <location>
        <begin position="810"/>
        <end position="887"/>
    </location>
</feature>
<dbReference type="InterPro" id="IPR057646">
    <property type="entry name" value="WD40_WDHD1_1st"/>
</dbReference>
<dbReference type="Pfam" id="PF20946">
    <property type="entry name" value="Ctf4_C"/>
    <property type="match status" value="1"/>
</dbReference>
<dbReference type="HOGENOM" id="CLU_004219_5_0_1"/>
<reference evidence="11" key="2">
    <citation type="submission" date="2010-04" db="EMBL/GenBank/DDBJ databases">
        <authorList>
            <person name="Buell R."/>
            <person name="Hamilton J."/>
            <person name="Hostetler J."/>
        </authorList>
    </citation>
    <scope>NUCLEOTIDE SEQUENCE [LARGE SCALE GENOMIC DNA]</scope>
    <source>
        <strain evidence="11">DAOM:BR144</strain>
    </source>
</reference>
<dbReference type="InterPro" id="IPR022100">
    <property type="entry name" value="WDHD1/CFT4_beta-prop_2nd"/>
</dbReference>
<dbReference type="GO" id="GO:0000278">
    <property type="term" value="P:mitotic cell cycle"/>
    <property type="evidence" value="ECO:0007669"/>
    <property type="project" value="TreeGrafter"/>
</dbReference>
<evidence type="ECO:0000256" key="4">
    <source>
        <dbReference type="ARBA" id="ARBA00023242"/>
    </source>
</evidence>
<feature type="repeat" description="WD" evidence="5">
    <location>
        <begin position="146"/>
        <end position="187"/>
    </location>
</feature>
<feature type="domain" description="WDHD1 first WD40" evidence="9">
    <location>
        <begin position="36"/>
        <end position="317"/>
    </location>
</feature>
<evidence type="ECO:0000256" key="2">
    <source>
        <dbReference type="ARBA" id="ARBA00022574"/>
    </source>
</evidence>
<dbReference type="GO" id="GO:0006261">
    <property type="term" value="P:DNA-templated DNA replication"/>
    <property type="evidence" value="ECO:0007669"/>
    <property type="project" value="TreeGrafter"/>
</dbReference>
<dbReference type="Pfam" id="PF24817">
    <property type="entry name" value="WD40_WDHD1_1st"/>
    <property type="match status" value="1"/>
</dbReference>
<dbReference type="PANTHER" id="PTHR19932:SF10">
    <property type="entry name" value="WD REPEAT AND HMG-BOX DNA-BINDING PROTEIN 1"/>
    <property type="match status" value="1"/>
</dbReference>
<feature type="region of interest" description="Disordered" evidence="6">
    <location>
        <begin position="889"/>
        <end position="1041"/>
    </location>
</feature>
<dbReference type="Gene3D" id="2.130.10.10">
    <property type="entry name" value="YVTN repeat-like/Quinoprotein amine dehydrogenase"/>
    <property type="match status" value="2"/>
</dbReference>
<dbReference type="AlphaFoldDB" id="K3WSI0"/>
<evidence type="ECO:0000259" key="8">
    <source>
        <dbReference type="Pfam" id="PF20946"/>
    </source>
</evidence>
<feature type="region of interest" description="Disordered" evidence="6">
    <location>
        <begin position="372"/>
        <end position="396"/>
    </location>
</feature>
<evidence type="ECO:0000256" key="6">
    <source>
        <dbReference type="SAM" id="MobiDB-lite"/>
    </source>
</evidence>
<feature type="repeat" description="WD" evidence="5">
    <location>
        <begin position="248"/>
        <end position="289"/>
    </location>
</feature>
<dbReference type="EMBL" id="GL376617">
    <property type="status" value="NOT_ANNOTATED_CDS"/>
    <property type="molecule type" value="Genomic_DNA"/>
</dbReference>
<dbReference type="GO" id="GO:0043596">
    <property type="term" value="C:nuclear replication fork"/>
    <property type="evidence" value="ECO:0007669"/>
    <property type="project" value="TreeGrafter"/>
</dbReference>
<dbReference type="PANTHER" id="PTHR19932">
    <property type="entry name" value="WD REPEAT AND HMG-BOX DNA BINDING PROTEIN"/>
    <property type="match status" value="1"/>
</dbReference>
<reference evidence="11" key="1">
    <citation type="journal article" date="2010" name="Genome Biol.">
        <title>Genome sequence of the necrotrophic plant pathogen Pythium ultimum reveals original pathogenicity mechanisms and effector repertoire.</title>
        <authorList>
            <person name="Levesque C.A."/>
            <person name="Brouwer H."/>
            <person name="Cano L."/>
            <person name="Hamilton J.P."/>
            <person name="Holt C."/>
            <person name="Huitema E."/>
            <person name="Raffaele S."/>
            <person name="Robideau G.P."/>
            <person name="Thines M."/>
            <person name="Win J."/>
            <person name="Zerillo M.M."/>
            <person name="Beakes G.W."/>
            <person name="Boore J.L."/>
            <person name="Busam D."/>
            <person name="Dumas B."/>
            <person name="Ferriera S."/>
            <person name="Fuerstenberg S.I."/>
            <person name="Gachon C.M."/>
            <person name="Gaulin E."/>
            <person name="Govers F."/>
            <person name="Grenville-Briggs L."/>
            <person name="Horner N."/>
            <person name="Hostetler J."/>
            <person name="Jiang R.H."/>
            <person name="Johnson J."/>
            <person name="Krajaejun T."/>
            <person name="Lin H."/>
            <person name="Meijer H.J."/>
            <person name="Moore B."/>
            <person name="Morris P."/>
            <person name="Phuntmart V."/>
            <person name="Puiu D."/>
            <person name="Shetty J."/>
            <person name="Stajich J.E."/>
            <person name="Tripathy S."/>
            <person name="Wawra S."/>
            <person name="van West P."/>
            <person name="Whitty B.R."/>
            <person name="Coutinho P.M."/>
            <person name="Henrissat B."/>
            <person name="Martin F."/>
            <person name="Thomas P.D."/>
            <person name="Tyler B.M."/>
            <person name="De Vries R.P."/>
            <person name="Kamoun S."/>
            <person name="Yandell M."/>
            <person name="Tisserat N."/>
            <person name="Buell C.R."/>
        </authorList>
    </citation>
    <scope>NUCLEOTIDE SEQUENCE</scope>
    <source>
        <strain evidence="11">DAOM:BR144</strain>
    </source>
</reference>
<proteinExistence type="predicted"/>
<evidence type="ECO:0000259" key="9">
    <source>
        <dbReference type="Pfam" id="PF24817"/>
    </source>
</evidence>
<dbReference type="InterPro" id="IPR015943">
    <property type="entry name" value="WD40/YVTN_repeat-like_dom_sf"/>
</dbReference>
<dbReference type="PROSITE" id="PS50082">
    <property type="entry name" value="WD_REPEATS_2"/>
    <property type="match status" value="2"/>
</dbReference>
<evidence type="ECO:0000256" key="3">
    <source>
        <dbReference type="ARBA" id="ARBA00022737"/>
    </source>
</evidence>
<keyword evidence="2 5" id="KW-0853">WD repeat</keyword>
<dbReference type="EnsemblProtists" id="PYU1_T007924">
    <property type="protein sequence ID" value="PYU1_T007924"/>
    <property type="gene ID" value="PYU1_G007908"/>
</dbReference>
<evidence type="ECO:0000259" key="7">
    <source>
        <dbReference type="Pfam" id="PF12341"/>
    </source>
</evidence>
<dbReference type="InterPro" id="IPR048591">
    <property type="entry name" value="WDHD1/CFT4_hel"/>
</dbReference>
<dbReference type="InParanoid" id="K3WSI0"/>
<organism evidence="10 11">
    <name type="scientific">Globisporangium ultimum (strain ATCC 200006 / CBS 805.95 / DAOM BR144)</name>
    <name type="common">Pythium ultimum</name>
    <dbReference type="NCBI Taxonomy" id="431595"/>
    <lineage>
        <taxon>Eukaryota</taxon>
        <taxon>Sar</taxon>
        <taxon>Stramenopiles</taxon>
        <taxon>Oomycota</taxon>
        <taxon>Peronosporomycetes</taxon>
        <taxon>Pythiales</taxon>
        <taxon>Pythiaceae</taxon>
        <taxon>Globisporangium</taxon>
    </lineage>
</organism>
<dbReference type="STRING" id="431595.K3WSI0"/>
<evidence type="ECO:0000313" key="11">
    <source>
        <dbReference type="Proteomes" id="UP000019132"/>
    </source>
</evidence>
<dbReference type="InterPro" id="IPR036322">
    <property type="entry name" value="WD40_repeat_dom_sf"/>
</dbReference>
<evidence type="ECO:0008006" key="12">
    <source>
        <dbReference type="Google" id="ProtNLM"/>
    </source>
</evidence>
<feature type="compositionally biased region" description="Acidic residues" evidence="6">
    <location>
        <begin position="385"/>
        <end position="395"/>
    </location>
</feature>
<dbReference type="SMART" id="SM00320">
    <property type="entry name" value="WD40"/>
    <property type="match status" value="3"/>
</dbReference>
<feature type="compositionally biased region" description="Basic and acidic residues" evidence="6">
    <location>
        <begin position="1013"/>
        <end position="1025"/>
    </location>
</feature>
<feature type="compositionally biased region" description="Low complexity" evidence="6">
    <location>
        <begin position="950"/>
        <end position="978"/>
    </location>
</feature>
<reference evidence="10" key="3">
    <citation type="submission" date="2015-02" db="UniProtKB">
        <authorList>
            <consortium name="EnsemblProtists"/>
        </authorList>
    </citation>
    <scope>IDENTIFICATION</scope>
    <source>
        <strain evidence="10">DAOM BR144</strain>
    </source>
</reference>
<dbReference type="Proteomes" id="UP000019132">
    <property type="component" value="Unassembled WGS sequence"/>
</dbReference>
<dbReference type="InterPro" id="IPR001680">
    <property type="entry name" value="WD40_rpt"/>
</dbReference>
<evidence type="ECO:0000256" key="1">
    <source>
        <dbReference type="ARBA" id="ARBA00004123"/>
    </source>
</evidence>
<keyword evidence="4" id="KW-0539">Nucleus</keyword>